<evidence type="ECO:0000313" key="2">
    <source>
        <dbReference type="Proteomes" id="UP000034539"/>
    </source>
</evidence>
<sequence>MNNIDRFRKDSYDLTFLRFKKYPTDSPTCRQSEGRFRKALKEGRRNSGLELTDPLFSGHKVVRVVKADVVGPSDWFGKEKIFRRKTILVKNPDPHTTPETVVALHVGATTGLVNIGRKLFIAVPEPTGFRIQRPVMSNKEERDIRRLIKEKFPFF</sequence>
<reference evidence="1 2" key="1">
    <citation type="journal article" date="2015" name="Nature">
        <title>rRNA introns, odd ribosomes, and small enigmatic genomes across a large radiation of phyla.</title>
        <authorList>
            <person name="Brown C.T."/>
            <person name="Hug L.A."/>
            <person name="Thomas B.C."/>
            <person name="Sharon I."/>
            <person name="Castelle C.J."/>
            <person name="Singh A."/>
            <person name="Wilkins M.J."/>
            <person name="Williams K.H."/>
            <person name="Banfield J.F."/>
        </authorList>
    </citation>
    <scope>NUCLEOTIDE SEQUENCE [LARGE SCALE GENOMIC DNA]</scope>
</reference>
<comment type="caution">
    <text evidence="1">The sequence shown here is derived from an EMBL/GenBank/DDBJ whole genome shotgun (WGS) entry which is preliminary data.</text>
</comment>
<dbReference type="EMBL" id="LBXN01000007">
    <property type="protein sequence ID" value="KKR34070.1"/>
    <property type="molecule type" value="Genomic_DNA"/>
</dbReference>
<protein>
    <submittedName>
        <fullName evidence="1">Uncharacterized protein</fullName>
    </submittedName>
</protein>
<organism evidence="1 2">
    <name type="scientific">Candidatus Gottesmanbacteria bacterium GW2011_GWC2_39_8</name>
    <dbReference type="NCBI Taxonomy" id="1618450"/>
    <lineage>
        <taxon>Bacteria</taxon>
        <taxon>Candidatus Gottesmaniibacteriota</taxon>
    </lineage>
</organism>
<dbReference type="AlphaFoldDB" id="A0A0G0SH65"/>
<name>A0A0G0SH65_9BACT</name>
<proteinExistence type="predicted"/>
<accession>A0A0G0SH65</accession>
<dbReference type="Proteomes" id="UP000034539">
    <property type="component" value="Unassembled WGS sequence"/>
</dbReference>
<evidence type="ECO:0000313" key="1">
    <source>
        <dbReference type="EMBL" id="KKR34070.1"/>
    </source>
</evidence>
<gene>
    <name evidence="1" type="ORF">UT63_C0007G0025</name>
</gene>